<evidence type="ECO:0000313" key="7">
    <source>
        <dbReference type="EMBL" id="MBK1619238.1"/>
    </source>
</evidence>
<dbReference type="PANTHER" id="PTHR11627">
    <property type="entry name" value="FRUCTOSE-BISPHOSPHATE ALDOLASE"/>
    <property type="match status" value="1"/>
</dbReference>
<dbReference type="SUPFAM" id="SSF51569">
    <property type="entry name" value="Aldolase"/>
    <property type="match status" value="1"/>
</dbReference>
<name>A0A9X0W930_9GAMM</name>
<dbReference type="InterPro" id="IPR013785">
    <property type="entry name" value="Aldolase_TIM"/>
</dbReference>
<comment type="pathway">
    <text evidence="2">Carbohydrate degradation; glycolysis; D-glyceraldehyde 3-phosphate and glycerone phosphate from D-glucose: step 4/4.</text>
</comment>
<organism evidence="7 8">
    <name type="scientific">Lamprobacter modestohalophilus</name>
    <dbReference type="NCBI Taxonomy" id="1064514"/>
    <lineage>
        <taxon>Bacteria</taxon>
        <taxon>Pseudomonadati</taxon>
        <taxon>Pseudomonadota</taxon>
        <taxon>Gammaproteobacteria</taxon>
        <taxon>Chromatiales</taxon>
        <taxon>Chromatiaceae</taxon>
        <taxon>Lamprobacter</taxon>
    </lineage>
</organism>
<accession>A0A9X0W930</accession>
<evidence type="ECO:0000313" key="8">
    <source>
        <dbReference type="Proteomes" id="UP001138768"/>
    </source>
</evidence>
<keyword evidence="4 6" id="KW-0324">Glycolysis</keyword>
<comment type="caution">
    <text evidence="7">The sequence shown here is derived from an EMBL/GenBank/DDBJ whole genome shotgun (WGS) entry which is preliminary data.</text>
</comment>
<dbReference type="InterPro" id="IPR000741">
    <property type="entry name" value="FBA_I"/>
</dbReference>
<dbReference type="GO" id="GO:0004332">
    <property type="term" value="F:fructose-bisphosphate aldolase activity"/>
    <property type="evidence" value="ECO:0007669"/>
    <property type="project" value="UniProtKB-EC"/>
</dbReference>
<evidence type="ECO:0000256" key="6">
    <source>
        <dbReference type="RuleBase" id="RU003994"/>
    </source>
</evidence>
<evidence type="ECO:0000256" key="5">
    <source>
        <dbReference type="ARBA" id="ARBA00023239"/>
    </source>
</evidence>
<dbReference type="EMBL" id="NRRY01000019">
    <property type="protein sequence ID" value="MBK1619238.1"/>
    <property type="molecule type" value="Genomic_DNA"/>
</dbReference>
<dbReference type="RefSeq" id="WP_200244382.1">
    <property type="nucleotide sequence ID" value="NZ_NRRY01000019.1"/>
</dbReference>
<keyword evidence="5 6" id="KW-0456">Lyase</keyword>
<dbReference type="FunFam" id="3.20.20.70:FF:000140">
    <property type="entry name" value="Fructose-bisphosphate aldolase"/>
    <property type="match status" value="1"/>
</dbReference>
<dbReference type="InterPro" id="IPR029768">
    <property type="entry name" value="Aldolase_I_AS"/>
</dbReference>
<keyword evidence="8" id="KW-1185">Reference proteome</keyword>
<gene>
    <name evidence="7" type="ORF">CKO42_12490</name>
</gene>
<sequence>MTLNALRQTAEAMVKPGQGILAMDESTPTIGKRLKAVGVENTEDNRIAYRTILLNTPGLGEFISSAILYDETIRQSTAEGEPFPELVKRQGIIPGIKVDTGAKALALNAGEKVTEGLDGLRERLEEYVGFGAQFCKWRAVITIAEEKPSRACIEANAHALARYAALCQEADLVPIVEPEVLINGAHTIETSYAVTVETQRQVFEQLYRQGVQLEGMILKPSMVISGTECPQRSGVEQVAEATLRCLQQTVPAAVPGVAFLSGGQGDEQATLHLNAMNQMAAKLSLPWRLTFSYARALQNQVLETWRGDASKAEQASEALLQRAKLNALASLGEYAPEMEHAAQRGAR</sequence>
<evidence type="ECO:0000256" key="2">
    <source>
        <dbReference type="ARBA" id="ARBA00004714"/>
    </source>
</evidence>
<dbReference type="Proteomes" id="UP001138768">
    <property type="component" value="Unassembled WGS sequence"/>
</dbReference>
<protein>
    <recommendedName>
        <fullName evidence="6">Fructose-bisphosphate aldolase</fullName>
        <ecNumber evidence="6">4.1.2.13</ecNumber>
    </recommendedName>
</protein>
<comment type="catalytic activity">
    <reaction evidence="1 6">
        <text>beta-D-fructose 1,6-bisphosphate = D-glyceraldehyde 3-phosphate + dihydroxyacetone phosphate</text>
        <dbReference type="Rhea" id="RHEA:14729"/>
        <dbReference type="ChEBI" id="CHEBI:32966"/>
        <dbReference type="ChEBI" id="CHEBI:57642"/>
        <dbReference type="ChEBI" id="CHEBI:59776"/>
        <dbReference type="EC" id="4.1.2.13"/>
    </reaction>
</comment>
<dbReference type="NCBIfam" id="NF033379">
    <property type="entry name" value="FrucBisAld_I"/>
    <property type="match status" value="1"/>
</dbReference>
<evidence type="ECO:0000256" key="1">
    <source>
        <dbReference type="ARBA" id="ARBA00000441"/>
    </source>
</evidence>
<evidence type="ECO:0000256" key="3">
    <source>
        <dbReference type="ARBA" id="ARBA00010387"/>
    </source>
</evidence>
<dbReference type="GO" id="GO:0006096">
    <property type="term" value="P:glycolytic process"/>
    <property type="evidence" value="ECO:0007669"/>
    <property type="project" value="UniProtKB-KW"/>
</dbReference>
<dbReference type="Gene3D" id="3.20.20.70">
    <property type="entry name" value="Aldolase class I"/>
    <property type="match status" value="1"/>
</dbReference>
<comment type="similarity">
    <text evidence="3 6">Belongs to the class I fructose-bisphosphate aldolase family.</text>
</comment>
<evidence type="ECO:0000256" key="4">
    <source>
        <dbReference type="ARBA" id="ARBA00023152"/>
    </source>
</evidence>
<reference evidence="7 8" key="1">
    <citation type="journal article" date="2020" name="Microorganisms">
        <title>Osmotic Adaptation and Compatible Solute Biosynthesis of Phototrophic Bacteria as Revealed from Genome Analyses.</title>
        <authorList>
            <person name="Imhoff J.F."/>
            <person name="Rahn T."/>
            <person name="Kunzel S."/>
            <person name="Keller A."/>
            <person name="Neulinger S.C."/>
        </authorList>
    </citation>
    <scope>NUCLEOTIDE SEQUENCE [LARGE SCALE GENOMIC DNA]</scope>
    <source>
        <strain evidence="7 8">DSM 25653</strain>
    </source>
</reference>
<dbReference type="Pfam" id="PF00274">
    <property type="entry name" value="Glycolytic"/>
    <property type="match status" value="1"/>
</dbReference>
<dbReference type="EC" id="4.1.2.13" evidence="6"/>
<dbReference type="AlphaFoldDB" id="A0A9X0W930"/>
<proteinExistence type="inferred from homology"/>
<dbReference type="PROSITE" id="PS00158">
    <property type="entry name" value="ALDOLASE_CLASS_I"/>
    <property type="match status" value="1"/>
</dbReference>